<evidence type="ECO:0000313" key="2">
    <source>
        <dbReference type="EMBL" id="MDI2097904.1"/>
    </source>
</evidence>
<protein>
    <recommendedName>
        <fullName evidence="4">CTP synthetase</fullName>
    </recommendedName>
</protein>
<keyword evidence="1" id="KW-0812">Transmembrane</keyword>
<feature type="transmembrane region" description="Helical" evidence="1">
    <location>
        <begin position="42"/>
        <end position="65"/>
    </location>
</feature>
<name>A0AAW6T385_9MICO</name>
<keyword evidence="3" id="KW-1185">Reference proteome</keyword>
<reference evidence="2 3" key="1">
    <citation type="submission" date="2023-04" db="EMBL/GenBank/DDBJ databases">
        <title>Klugiella caeni sp. nov. isolated from the sludge of biochemical tank.</title>
        <authorList>
            <person name="Geng K."/>
        </authorList>
    </citation>
    <scope>NUCLEOTIDE SEQUENCE [LARGE SCALE GENOMIC DNA]</scope>
    <source>
        <strain evidence="2 3">YN-L-19</strain>
    </source>
</reference>
<gene>
    <name evidence="2" type="ORF">QF206_02835</name>
</gene>
<dbReference type="Proteomes" id="UP001321506">
    <property type="component" value="Unassembled WGS sequence"/>
</dbReference>
<dbReference type="EMBL" id="JASATX010000001">
    <property type="protein sequence ID" value="MDI2097904.1"/>
    <property type="molecule type" value="Genomic_DNA"/>
</dbReference>
<dbReference type="AlphaFoldDB" id="A0AAW6T385"/>
<proteinExistence type="predicted"/>
<feature type="transmembrane region" description="Helical" evidence="1">
    <location>
        <begin position="9"/>
        <end position="36"/>
    </location>
</feature>
<sequence>MNHSRLKSLALISGILASTGIALTLGGVVCVIIAAVQGSLPWVIGGAAALVIGVGSYVGAQRLAFSVTRSRRQAQADAR</sequence>
<comment type="caution">
    <text evidence="2">The sequence shown here is derived from an EMBL/GenBank/DDBJ whole genome shotgun (WGS) entry which is preliminary data.</text>
</comment>
<evidence type="ECO:0000313" key="3">
    <source>
        <dbReference type="Proteomes" id="UP001321506"/>
    </source>
</evidence>
<keyword evidence="1" id="KW-0472">Membrane</keyword>
<evidence type="ECO:0008006" key="4">
    <source>
        <dbReference type="Google" id="ProtNLM"/>
    </source>
</evidence>
<keyword evidence="1" id="KW-1133">Transmembrane helix</keyword>
<dbReference type="RefSeq" id="WP_281487677.1">
    <property type="nucleotide sequence ID" value="NZ_CP159582.1"/>
</dbReference>
<organism evidence="2 3">
    <name type="scientific">Ruicaihuangia caeni</name>
    <dbReference type="NCBI Taxonomy" id="3042517"/>
    <lineage>
        <taxon>Bacteria</taxon>
        <taxon>Bacillati</taxon>
        <taxon>Actinomycetota</taxon>
        <taxon>Actinomycetes</taxon>
        <taxon>Micrococcales</taxon>
        <taxon>Microbacteriaceae</taxon>
        <taxon>Ruicaihuangia</taxon>
    </lineage>
</organism>
<accession>A0AAW6T385</accession>
<evidence type="ECO:0000256" key="1">
    <source>
        <dbReference type="SAM" id="Phobius"/>
    </source>
</evidence>